<proteinExistence type="predicted"/>
<reference evidence="1" key="1">
    <citation type="submission" date="2006-06" db="EMBL/GenBank/DDBJ databases">
        <title>Complete sequence of chromosome 1 of Methanosarcina barkeri str. fusaro.</title>
        <authorList>
            <person name="Copeland A."/>
            <person name="Lucas S."/>
            <person name="Lapidus A."/>
            <person name="Barry K."/>
            <person name="Detter J.C."/>
            <person name="Glavina T."/>
            <person name="Hammon N."/>
            <person name="Israni S."/>
            <person name="Pitluck S."/>
            <person name="Goodwin L.A."/>
            <person name="Saunders E.H."/>
            <person name="Schmutz J."/>
            <person name="Larimer F."/>
            <person name="Land M."/>
            <person name="Anderson I."/>
            <person name="Richardson P."/>
        </authorList>
    </citation>
    <scope>NUCLEOTIDE SEQUENCE</scope>
    <source>
        <strain evidence="1">Fusaro</strain>
    </source>
</reference>
<dbReference type="Gene3D" id="2.40.128.690">
    <property type="entry name" value="YycH protein, domain 3-like"/>
    <property type="match status" value="1"/>
</dbReference>
<dbReference type="PaxDb" id="269797-Mbar_A2064"/>
<dbReference type="eggNOG" id="arCOG03956">
    <property type="taxonomic scope" value="Archaea"/>
</dbReference>
<evidence type="ECO:0008006" key="2">
    <source>
        <dbReference type="Google" id="ProtNLM"/>
    </source>
</evidence>
<dbReference type="KEGG" id="mba:Mbar_A2064"/>
<organism evidence="1">
    <name type="scientific">Methanosarcina barkeri (strain Fusaro / DSM 804)</name>
    <dbReference type="NCBI Taxonomy" id="269797"/>
    <lineage>
        <taxon>Archaea</taxon>
        <taxon>Methanobacteriati</taxon>
        <taxon>Methanobacteriota</taxon>
        <taxon>Stenosarchaea group</taxon>
        <taxon>Methanomicrobia</taxon>
        <taxon>Methanosarcinales</taxon>
        <taxon>Methanosarcinaceae</taxon>
        <taxon>Methanosarcina</taxon>
    </lineage>
</organism>
<accession>Q46AU6</accession>
<evidence type="ECO:0000313" key="1">
    <source>
        <dbReference type="EMBL" id="AAZ70996.1"/>
    </source>
</evidence>
<name>Q46AU6_METBF</name>
<dbReference type="AlphaFoldDB" id="Q46AU6"/>
<protein>
    <recommendedName>
        <fullName evidence="2">Regulatory protein YycH-like domain-containing protein</fullName>
    </recommendedName>
</protein>
<dbReference type="EMBL" id="CP000099">
    <property type="protein sequence ID" value="AAZ70996.1"/>
    <property type="molecule type" value="Genomic_DNA"/>
</dbReference>
<gene>
    <name evidence="1" type="ordered locus">Mbar_A2064</name>
</gene>
<sequence>MLVLGVCTIHLVANSEASNEVFPDTVENKVCGSYNEIIINASAPDVEETLPYYKVIKEDKIHENVDKVITPRESLPSEEKAVKIANEFLKKRSCLPEGAYISYLDEYTIKTINENTSIVEKEAPVFVRVSYNRNLDGYPVVGPGDSMEVCIGEKEEIVYFFKTWREVEKAGEISIIDADSAIEKLKQYEVIEDLAGPEKYPIEINKIEIGYYSETTGAEQSYYKPVWIFKGKDGFGYDIVRCVYAT</sequence>
<dbReference type="HOGENOM" id="CLU_091579_0_0_2"/>